<dbReference type="Proteomes" id="UP000187266">
    <property type="component" value="Chromosome"/>
</dbReference>
<accession>A0A1U7DGK8</accession>
<proteinExistence type="predicted"/>
<accession>A0A2M9DFA7</accession>
<sequence>MADPRQNRRWVYRFAFLGLTVVILYLRLLPLDSGPKVLAGPDLLLCLALVWTARNPEYVPVALIGGVFLLTDFLLMRPPGLWTALVILGTEFMRSRTGRGIEMTATLEWALASVTIAGIILANRVVLAIAAVPIPPLINDLMFIAVTVIAYPAVLAFSHYVFGVRRSLVRENRNP</sequence>
<dbReference type="AlphaFoldDB" id="A0A1U7DGK8"/>
<organism evidence="1 2">
    <name type="scientific">Brevirhabdus pacifica</name>
    <dbReference type="NCBI Taxonomy" id="1267768"/>
    <lineage>
        <taxon>Bacteria</taxon>
        <taxon>Pseudomonadati</taxon>
        <taxon>Pseudomonadota</taxon>
        <taxon>Alphaproteobacteria</taxon>
        <taxon>Rhodobacterales</taxon>
        <taxon>Paracoccaceae</taxon>
        <taxon>Brevirhabdus</taxon>
    </lineage>
</organism>
<dbReference type="RefSeq" id="WP_076979157.1">
    <property type="nucleotide sequence ID" value="NZ_CP019124.1"/>
</dbReference>
<gene>
    <name evidence="1" type="ORF">BV394_04900</name>
</gene>
<dbReference type="STRING" id="1267768.BV394_04900"/>
<reference evidence="1 2" key="1">
    <citation type="submission" date="2017-01" db="EMBL/GenBank/DDBJ databases">
        <title>Genomic analysis of Xuhuaishuia manganoxidans DY6-4.</title>
        <authorList>
            <person name="Wang X."/>
        </authorList>
    </citation>
    <scope>NUCLEOTIDE SEQUENCE [LARGE SCALE GENOMIC DNA]</scope>
    <source>
        <strain evidence="1 2">DY6-4</strain>
    </source>
</reference>
<evidence type="ECO:0000313" key="2">
    <source>
        <dbReference type="Proteomes" id="UP000187266"/>
    </source>
</evidence>
<name>A0A1U7DGK8_9RHOB</name>
<protein>
    <submittedName>
        <fullName evidence="1">Uncharacterized protein</fullName>
    </submittedName>
</protein>
<keyword evidence="2" id="KW-1185">Reference proteome</keyword>
<dbReference type="EMBL" id="CP019124">
    <property type="protein sequence ID" value="APX89134.1"/>
    <property type="molecule type" value="Genomic_DNA"/>
</dbReference>
<evidence type="ECO:0000313" key="1">
    <source>
        <dbReference type="EMBL" id="APX89134.1"/>
    </source>
</evidence>
<dbReference type="OrthoDB" id="7629477at2"/>